<dbReference type="Pfam" id="PF01167">
    <property type="entry name" value="Tub"/>
    <property type="match status" value="1"/>
</dbReference>
<dbReference type="GO" id="GO:0060434">
    <property type="term" value="P:bronchus morphogenesis"/>
    <property type="evidence" value="ECO:0007669"/>
    <property type="project" value="Ensembl"/>
</dbReference>
<dbReference type="EMBL" id="ADFV01078192">
    <property type="status" value="NOT_ANNOTATED_CDS"/>
    <property type="molecule type" value="Genomic_DNA"/>
</dbReference>
<dbReference type="InterPro" id="IPR025659">
    <property type="entry name" value="Tubby-like_C"/>
</dbReference>
<dbReference type="PRINTS" id="PR01573">
    <property type="entry name" value="SUPERTUBBY"/>
</dbReference>
<dbReference type="GO" id="GO:0031076">
    <property type="term" value="P:embryonic camera-type eye development"/>
    <property type="evidence" value="ECO:0007669"/>
    <property type="project" value="Ensembl"/>
</dbReference>
<dbReference type="GO" id="GO:0061512">
    <property type="term" value="P:protein localization to cilium"/>
    <property type="evidence" value="ECO:0007669"/>
    <property type="project" value="Ensembl"/>
</dbReference>
<dbReference type="GO" id="GO:0048702">
    <property type="term" value="P:embryonic neurocranium morphogenesis"/>
    <property type="evidence" value="ECO:0007669"/>
    <property type="project" value="Ensembl"/>
</dbReference>
<dbReference type="HOGENOM" id="CLU_028236_1_1_1"/>
<name>G1QRJ0_NOMLE</name>
<feature type="domain" description="Tubby C-terminal" evidence="4">
    <location>
        <begin position="176"/>
        <end position="398"/>
    </location>
</feature>
<dbReference type="GO" id="GO:0060831">
    <property type="term" value="P:smoothened signaling pathway involved in dorsal/ventral neural tube patterning"/>
    <property type="evidence" value="ECO:0007669"/>
    <property type="project" value="Ensembl"/>
</dbReference>
<dbReference type="GO" id="GO:0061548">
    <property type="term" value="P:ganglion development"/>
    <property type="evidence" value="ECO:0007669"/>
    <property type="project" value="Ensembl"/>
</dbReference>
<dbReference type="GO" id="GO:0005930">
    <property type="term" value="C:axoneme"/>
    <property type="evidence" value="ECO:0007669"/>
    <property type="project" value="Ensembl"/>
</dbReference>
<dbReference type="GO" id="GO:0021953">
    <property type="term" value="P:central nervous system neuron differentiation"/>
    <property type="evidence" value="ECO:0007669"/>
    <property type="project" value="Ensembl"/>
</dbReference>
<dbReference type="GO" id="GO:0021513">
    <property type="term" value="P:spinal cord dorsal/ventral patterning"/>
    <property type="evidence" value="ECO:0007669"/>
    <property type="project" value="Ensembl"/>
</dbReference>
<dbReference type="GeneTree" id="ENSGT00940000158155"/>
<dbReference type="EMBL" id="ADFV01078191">
    <property type="status" value="NOT_ANNOTATED_CDS"/>
    <property type="molecule type" value="Genomic_DNA"/>
</dbReference>
<keyword evidence="7" id="KW-1185">Reference proteome</keyword>
<dbReference type="Proteomes" id="UP000001073">
    <property type="component" value="Chromosome 23"/>
</dbReference>
<dbReference type="EMBL" id="ADFV01078194">
    <property type="status" value="NOT_ANNOTATED_CDS"/>
    <property type="molecule type" value="Genomic_DNA"/>
</dbReference>
<proteinExistence type="inferred from homology"/>
<evidence type="ECO:0000259" key="5">
    <source>
        <dbReference type="Pfam" id="PF16322"/>
    </source>
</evidence>
<dbReference type="InterPro" id="IPR000007">
    <property type="entry name" value="Tubby_C"/>
</dbReference>
<comment type="similarity">
    <text evidence="2">Belongs to the TUB family.</text>
</comment>
<dbReference type="Ensembl" id="ENSNLET00000003732.3">
    <property type="protein sequence ID" value="ENSNLEP00000003558.2"/>
    <property type="gene ID" value="ENSNLEG00000002921.3"/>
</dbReference>
<dbReference type="EMBL" id="ADFV01078189">
    <property type="status" value="NOT_ANNOTATED_CDS"/>
    <property type="molecule type" value="Genomic_DNA"/>
</dbReference>
<reference evidence="6" key="2">
    <citation type="submission" date="2025-08" db="UniProtKB">
        <authorList>
            <consortium name="Ensembl"/>
        </authorList>
    </citation>
    <scope>IDENTIFICATION</scope>
</reference>
<dbReference type="GO" id="GO:0008277">
    <property type="term" value="P:regulation of G protein-coupled receptor signaling pathway"/>
    <property type="evidence" value="ECO:0007669"/>
    <property type="project" value="Ensembl"/>
</dbReference>
<evidence type="ECO:0000313" key="7">
    <source>
        <dbReference type="Proteomes" id="UP000001073"/>
    </source>
</evidence>
<dbReference type="STRING" id="61853.ENSNLEP00000003558"/>
<organism evidence="6 7">
    <name type="scientific">Nomascus leucogenys</name>
    <name type="common">Northern white-cheeked gibbon</name>
    <name type="synonym">Hylobates leucogenys</name>
    <dbReference type="NCBI Taxonomy" id="61853"/>
    <lineage>
        <taxon>Eukaryota</taxon>
        <taxon>Metazoa</taxon>
        <taxon>Chordata</taxon>
        <taxon>Craniata</taxon>
        <taxon>Vertebrata</taxon>
        <taxon>Euteleostomi</taxon>
        <taxon>Mammalia</taxon>
        <taxon>Eutheria</taxon>
        <taxon>Euarchontoglires</taxon>
        <taxon>Primates</taxon>
        <taxon>Haplorrhini</taxon>
        <taxon>Catarrhini</taxon>
        <taxon>Hylobatidae</taxon>
        <taxon>Nomascus</taxon>
    </lineage>
</organism>
<dbReference type="EMBL" id="ADFV01078193">
    <property type="status" value="NOT_ANNOTATED_CDS"/>
    <property type="molecule type" value="Genomic_DNA"/>
</dbReference>
<dbReference type="EMBL" id="ADFV01078195">
    <property type="status" value="NOT_ANNOTATED_CDS"/>
    <property type="molecule type" value="Genomic_DNA"/>
</dbReference>
<evidence type="ECO:0000256" key="2">
    <source>
        <dbReference type="ARBA" id="ARBA00007129"/>
    </source>
</evidence>
<dbReference type="GO" id="GO:0060348">
    <property type="term" value="P:bone development"/>
    <property type="evidence" value="ECO:0007669"/>
    <property type="project" value="Ensembl"/>
</dbReference>
<dbReference type="Gene3D" id="3.20.90.10">
    <property type="entry name" value="Tubby Protein, Chain A"/>
    <property type="match status" value="1"/>
</dbReference>
<dbReference type="GO" id="GO:0042733">
    <property type="term" value="P:embryonic digit morphogenesis"/>
    <property type="evidence" value="ECO:0007669"/>
    <property type="project" value="Ensembl"/>
</dbReference>
<dbReference type="SUPFAM" id="SSF54518">
    <property type="entry name" value="Tubby C-terminal domain-like"/>
    <property type="match status" value="1"/>
</dbReference>
<dbReference type="PANTHER" id="PTHR16517:SF138">
    <property type="entry name" value="TUBBY-RELATED PROTEIN 3"/>
    <property type="match status" value="1"/>
</dbReference>
<dbReference type="AlphaFoldDB" id="G1QRJ0"/>
<comment type="subcellular location">
    <subcellularLocation>
        <location evidence="1">Cytoplasm</location>
    </subcellularLocation>
</comment>
<reference evidence="6" key="3">
    <citation type="submission" date="2025-09" db="UniProtKB">
        <authorList>
            <consortium name="Ensembl"/>
        </authorList>
    </citation>
    <scope>IDENTIFICATION</scope>
</reference>
<dbReference type="GO" id="GO:0009952">
    <property type="term" value="P:anterior/posterior pattern specification"/>
    <property type="evidence" value="ECO:0007669"/>
    <property type="project" value="Ensembl"/>
</dbReference>
<dbReference type="EMBL" id="ADFV01078188">
    <property type="status" value="NOT_ANNOTATED_CDS"/>
    <property type="molecule type" value="Genomic_DNA"/>
</dbReference>
<keyword evidence="3" id="KW-0963">Cytoplasm</keyword>
<accession>G1QRJ0</accession>
<sequence>MYFSRDRVSPCCVFHEEMMKMRQAKLDYQRLLLEKRQRKKRLEPFMVQPNPEARLRRAKPRASDEQTPLVNCHTPRSNVILHGIDGPAAVLKTDEVHGPSVSSPVLDEDAENTVDTASKPGLQERLQKHESDFESRPLVAHVWLSFQDTGTSGSATAAQPADNLLGDIDDLEDFVYSPAPQGVTVRCRIIRDKKGMDRGLFPTYYMYLEKEENQKIFLLAARKRKKSKTANYLISTDPVDLSREGESYVGKLRSNLMGTKFTVYDRGICPIKGRGLVGAAHARQELAAISYSQLLGALRFKGPRKMSVIIPGMTLNHKQIPYQPRNNHDSLLSASVWNSDTQSYVLNFRGRNFQIVHKNDPDYIVMQFGRVADDVFTLDYNYPLCAVQAFGIGLSSFDKCIQTLRMQEVCELHRWHHSAAALAHRTVCQRWVGHPWRLLPQTSLLWTDLSPLPVVPAPRQISM</sequence>
<evidence type="ECO:0000313" key="6">
    <source>
        <dbReference type="Ensembl" id="ENSNLEP00000003558.2"/>
    </source>
</evidence>
<dbReference type="InParanoid" id="G1QRJ0"/>
<dbReference type="FunCoup" id="G1QRJ0">
    <property type="interactions" value="716"/>
</dbReference>
<dbReference type="PANTHER" id="PTHR16517">
    <property type="entry name" value="TUBBY-RELATED"/>
    <property type="match status" value="1"/>
</dbReference>
<evidence type="ECO:0008006" key="8">
    <source>
        <dbReference type="Google" id="ProtNLM"/>
    </source>
</evidence>
<evidence type="ECO:0000256" key="1">
    <source>
        <dbReference type="ARBA" id="ARBA00004496"/>
    </source>
</evidence>
<dbReference type="EMBL" id="ADFV01078190">
    <property type="status" value="NOT_ANNOTATED_CDS"/>
    <property type="molecule type" value="Genomic_DNA"/>
</dbReference>
<dbReference type="eggNOG" id="KOG2502">
    <property type="taxonomic scope" value="Eukaryota"/>
</dbReference>
<dbReference type="InterPro" id="IPR005398">
    <property type="entry name" value="Tubby_N"/>
</dbReference>
<dbReference type="PRINTS" id="PR01574">
    <property type="entry name" value="TUBBYPROTEIN"/>
</dbReference>
<dbReference type="GO" id="GO:0007420">
    <property type="term" value="P:brain development"/>
    <property type="evidence" value="ECO:0007669"/>
    <property type="project" value="Ensembl"/>
</dbReference>
<evidence type="ECO:0000259" key="4">
    <source>
        <dbReference type="Pfam" id="PF01167"/>
    </source>
</evidence>
<dbReference type="OMA" id="EPHTPHN"/>
<dbReference type="GO" id="GO:0045879">
    <property type="term" value="P:negative regulation of smoothened signaling pathway"/>
    <property type="evidence" value="ECO:0007669"/>
    <property type="project" value="Ensembl"/>
</dbReference>
<dbReference type="GO" id="GO:0001843">
    <property type="term" value="P:neural tube closure"/>
    <property type="evidence" value="ECO:0007669"/>
    <property type="project" value="Ensembl"/>
</dbReference>
<feature type="domain" description="Tubby N-terminal" evidence="5">
    <location>
        <begin position="29"/>
        <end position="86"/>
    </location>
</feature>
<dbReference type="Pfam" id="PF16322">
    <property type="entry name" value="Tub_N"/>
    <property type="match status" value="1"/>
</dbReference>
<reference evidence="6 7" key="1">
    <citation type="submission" date="2012-10" db="EMBL/GenBank/DDBJ databases">
        <authorList>
            <consortium name="Gibbon Genome Sequencing Consortium"/>
        </authorList>
    </citation>
    <scope>NUCLEOTIDE SEQUENCE [LARGE SCALE GENOMIC DNA]</scope>
</reference>
<protein>
    <recommendedName>
        <fullName evidence="8">TUB like protein 3</fullName>
    </recommendedName>
</protein>
<evidence type="ECO:0000256" key="3">
    <source>
        <dbReference type="ARBA" id="ARBA00022490"/>
    </source>
</evidence>